<dbReference type="InterPro" id="IPR050950">
    <property type="entry name" value="HTH-type_LysR_regulators"/>
</dbReference>
<dbReference type="GO" id="GO:0003677">
    <property type="term" value="F:DNA binding"/>
    <property type="evidence" value="ECO:0007669"/>
    <property type="project" value="UniProtKB-KW"/>
</dbReference>
<keyword evidence="7" id="KW-1185">Reference proteome</keyword>
<dbReference type="GO" id="GO:0003700">
    <property type="term" value="F:DNA-binding transcription factor activity"/>
    <property type="evidence" value="ECO:0007669"/>
    <property type="project" value="InterPro"/>
</dbReference>
<keyword evidence="2" id="KW-0805">Transcription regulation</keyword>
<feature type="domain" description="HTH lysR-type" evidence="5">
    <location>
        <begin position="3"/>
        <end position="60"/>
    </location>
</feature>
<name>A0A512NPW2_9HYPH</name>
<comment type="similarity">
    <text evidence="1">Belongs to the LysR transcriptional regulatory family.</text>
</comment>
<evidence type="ECO:0000256" key="3">
    <source>
        <dbReference type="ARBA" id="ARBA00023125"/>
    </source>
</evidence>
<gene>
    <name evidence="6" type="ORF">RSO01_81550</name>
</gene>
<proteinExistence type="inferred from homology"/>
<keyword evidence="4" id="KW-0804">Transcription</keyword>
<dbReference type="InterPro" id="IPR005119">
    <property type="entry name" value="LysR_subst-bd"/>
</dbReference>
<dbReference type="PANTHER" id="PTHR30419:SF2">
    <property type="entry name" value="LYSR FAMILY TRANSCRIPTIONAL REGULATOR"/>
    <property type="match status" value="1"/>
</dbReference>
<evidence type="ECO:0000313" key="7">
    <source>
        <dbReference type="Proteomes" id="UP000321058"/>
    </source>
</evidence>
<organism evidence="6 7">
    <name type="scientific">Reyranella soli</name>
    <dbReference type="NCBI Taxonomy" id="1230389"/>
    <lineage>
        <taxon>Bacteria</taxon>
        <taxon>Pseudomonadati</taxon>
        <taxon>Pseudomonadota</taxon>
        <taxon>Alphaproteobacteria</taxon>
        <taxon>Hyphomicrobiales</taxon>
        <taxon>Reyranellaceae</taxon>
        <taxon>Reyranella</taxon>
    </lineage>
</organism>
<dbReference type="Gene3D" id="3.40.190.290">
    <property type="match status" value="1"/>
</dbReference>
<dbReference type="InterPro" id="IPR000847">
    <property type="entry name" value="LysR_HTH_N"/>
</dbReference>
<dbReference type="Pfam" id="PF03466">
    <property type="entry name" value="LysR_substrate"/>
    <property type="match status" value="1"/>
</dbReference>
<dbReference type="InterPro" id="IPR036388">
    <property type="entry name" value="WH-like_DNA-bd_sf"/>
</dbReference>
<dbReference type="GO" id="GO:0005829">
    <property type="term" value="C:cytosol"/>
    <property type="evidence" value="ECO:0007669"/>
    <property type="project" value="TreeGrafter"/>
</dbReference>
<sequence>MRFDLTDLRLFRHVAETGSITGGAERAHLALASASARIRGMEEMLAVPLLQRGRRGVRLTDAGRNLLDHARIVLQQVDTMRGELSAYSRGLKGSVRVLANTAALSEHLPKMLADFLAANPTIDLDLEDRESPAIAAAIAAGDADIGIASQAALVGGLESHPFRPDRLVLITPAGHRLARRRQTGFAELLDLDFVGLPRGTALDGHLAMQAARLGRMRKLRVRVSSLDAVCSMVAAGVGVAIVPEAAARRQRRGLPLAIVRIAEPWANRELMLCVRDSRRLSRPAKRLFDTLRS</sequence>
<dbReference type="OrthoDB" id="9785974at2"/>
<dbReference type="Gene3D" id="1.10.10.10">
    <property type="entry name" value="Winged helix-like DNA-binding domain superfamily/Winged helix DNA-binding domain"/>
    <property type="match status" value="1"/>
</dbReference>
<dbReference type="Proteomes" id="UP000321058">
    <property type="component" value="Unassembled WGS sequence"/>
</dbReference>
<reference evidence="6 7" key="1">
    <citation type="submission" date="2019-07" db="EMBL/GenBank/DDBJ databases">
        <title>Whole genome shotgun sequence of Reyranella soli NBRC 108950.</title>
        <authorList>
            <person name="Hosoyama A."/>
            <person name="Uohara A."/>
            <person name="Ohji S."/>
            <person name="Ichikawa N."/>
        </authorList>
    </citation>
    <scope>NUCLEOTIDE SEQUENCE [LARGE SCALE GENOMIC DNA]</scope>
    <source>
        <strain evidence="6 7">NBRC 108950</strain>
    </source>
</reference>
<dbReference type="InterPro" id="IPR036390">
    <property type="entry name" value="WH_DNA-bd_sf"/>
</dbReference>
<evidence type="ECO:0000313" key="6">
    <source>
        <dbReference type="EMBL" id="GEP60989.1"/>
    </source>
</evidence>
<dbReference type="PANTHER" id="PTHR30419">
    <property type="entry name" value="HTH-TYPE TRANSCRIPTIONAL REGULATOR YBHD"/>
    <property type="match status" value="1"/>
</dbReference>
<dbReference type="AlphaFoldDB" id="A0A512NPW2"/>
<keyword evidence="3" id="KW-0238">DNA-binding</keyword>
<evidence type="ECO:0000256" key="1">
    <source>
        <dbReference type="ARBA" id="ARBA00009437"/>
    </source>
</evidence>
<accession>A0A512NPW2</accession>
<evidence type="ECO:0000259" key="5">
    <source>
        <dbReference type="PROSITE" id="PS50931"/>
    </source>
</evidence>
<comment type="caution">
    <text evidence="6">The sequence shown here is derived from an EMBL/GenBank/DDBJ whole genome shotgun (WGS) entry which is preliminary data.</text>
</comment>
<dbReference type="EMBL" id="BKAJ01000194">
    <property type="protein sequence ID" value="GEP60989.1"/>
    <property type="molecule type" value="Genomic_DNA"/>
</dbReference>
<evidence type="ECO:0000256" key="4">
    <source>
        <dbReference type="ARBA" id="ARBA00023163"/>
    </source>
</evidence>
<dbReference type="PROSITE" id="PS50931">
    <property type="entry name" value="HTH_LYSR"/>
    <property type="match status" value="1"/>
</dbReference>
<dbReference type="FunFam" id="1.10.10.10:FF:000001">
    <property type="entry name" value="LysR family transcriptional regulator"/>
    <property type="match status" value="1"/>
</dbReference>
<dbReference type="SUPFAM" id="SSF46785">
    <property type="entry name" value="Winged helix' DNA-binding domain"/>
    <property type="match status" value="1"/>
</dbReference>
<dbReference type="SUPFAM" id="SSF53850">
    <property type="entry name" value="Periplasmic binding protein-like II"/>
    <property type="match status" value="1"/>
</dbReference>
<evidence type="ECO:0000256" key="2">
    <source>
        <dbReference type="ARBA" id="ARBA00023015"/>
    </source>
</evidence>
<protein>
    <submittedName>
        <fullName evidence="6">Transcriptional regulator</fullName>
    </submittedName>
</protein>
<dbReference type="Pfam" id="PF00126">
    <property type="entry name" value="HTH_1"/>
    <property type="match status" value="1"/>
</dbReference>
<dbReference type="RefSeq" id="WP_147156318.1">
    <property type="nucleotide sequence ID" value="NZ_BKAJ01000194.1"/>
</dbReference>